<keyword evidence="4" id="KW-1185">Reference proteome</keyword>
<dbReference type="Pfam" id="PF07885">
    <property type="entry name" value="Ion_trans_2"/>
    <property type="match status" value="1"/>
</dbReference>
<keyword evidence="1" id="KW-0812">Transmembrane</keyword>
<feature type="transmembrane region" description="Helical" evidence="1">
    <location>
        <begin position="27"/>
        <end position="48"/>
    </location>
</feature>
<dbReference type="EMBL" id="SHKO01000001">
    <property type="protein sequence ID" value="RZT98253.1"/>
    <property type="molecule type" value="Genomic_DNA"/>
</dbReference>
<protein>
    <submittedName>
        <fullName evidence="3">Ion channel</fullName>
    </submittedName>
</protein>
<proteinExistence type="predicted"/>
<feature type="domain" description="Potassium channel" evidence="2">
    <location>
        <begin position="37"/>
        <end position="114"/>
    </location>
</feature>
<keyword evidence="1" id="KW-0472">Membrane</keyword>
<sequence>MDENLASPPHTKGPLTTKFGRLCEQAAYVDLLVGAALIIFGAAAYYSFMPIGWTLSLNGTNISPGFADSLYFSVVTFTTLGYGDYIPVGCGKFIAVFVVLCGLLLSALLIGKIASERHQAMLLLMFTSDAQRRLDAFTTELQGLRLEIKVAATNHDILGVRKSTKLLTGLLEAIFNYLIFNANQARLLEFGNASALKSLYTELYQVQLTCVSVHKQRFNDVIVSNRTFAISLRLSSMMETLRRIHQSRSSHISYCCLFARMIRKALRYKAGTIFQMQNFPTYAIDKMHQDIAKKISDEAEKIKKWATSHETARTLQQLYDLVPAGKPTTWPKDLHKRLARQLKVSNNLAKRCIDSLINTGKLPKP</sequence>
<evidence type="ECO:0000259" key="2">
    <source>
        <dbReference type="Pfam" id="PF07885"/>
    </source>
</evidence>
<organism evidence="3 4">
    <name type="scientific">Advenella incenata</name>
    <dbReference type="NCBI Taxonomy" id="267800"/>
    <lineage>
        <taxon>Bacteria</taxon>
        <taxon>Pseudomonadati</taxon>
        <taxon>Pseudomonadota</taxon>
        <taxon>Betaproteobacteria</taxon>
        <taxon>Burkholderiales</taxon>
        <taxon>Alcaligenaceae</taxon>
    </lineage>
</organism>
<evidence type="ECO:0000313" key="3">
    <source>
        <dbReference type="EMBL" id="RZT98253.1"/>
    </source>
</evidence>
<dbReference type="AlphaFoldDB" id="A0A4Q7VPB5"/>
<gene>
    <name evidence="3" type="ORF">EV681_0029</name>
</gene>
<accession>A0A4Q7VPB5</accession>
<name>A0A4Q7VPB5_9BURK</name>
<dbReference type="RefSeq" id="WP_207226980.1">
    <property type="nucleotide sequence ID" value="NZ_SHKO01000001.1"/>
</dbReference>
<reference evidence="3 4" key="1">
    <citation type="submission" date="2019-02" db="EMBL/GenBank/DDBJ databases">
        <title>Genomic Encyclopedia of Type Strains, Phase IV (KMG-IV): sequencing the most valuable type-strain genomes for metagenomic binning, comparative biology and taxonomic classification.</title>
        <authorList>
            <person name="Goeker M."/>
        </authorList>
    </citation>
    <scope>NUCLEOTIDE SEQUENCE [LARGE SCALE GENOMIC DNA]</scope>
    <source>
        <strain evidence="3 4">DSM 23814</strain>
    </source>
</reference>
<dbReference type="Gene3D" id="1.10.287.70">
    <property type="match status" value="1"/>
</dbReference>
<dbReference type="InterPro" id="IPR013099">
    <property type="entry name" value="K_chnl_dom"/>
</dbReference>
<dbReference type="Proteomes" id="UP000293398">
    <property type="component" value="Unassembled WGS sequence"/>
</dbReference>
<comment type="caution">
    <text evidence="3">The sequence shown here is derived from an EMBL/GenBank/DDBJ whole genome shotgun (WGS) entry which is preliminary data.</text>
</comment>
<keyword evidence="1" id="KW-1133">Transmembrane helix</keyword>
<evidence type="ECO:0000313" key="4">
    <source>
        <dbReference type="Proteomes" id="UP000293398"/>
    </source>
</evidence>
<dbReference type="SUPFAM" id="SSF81324">
    <property type="entry name" value="Voltage-gated potassium channels"/>
    <property type="match status" value="1"/>
</dbReference>
<feature type="transmembrane region" description="Helical" evidence="1">
    <location>
        <begin position="93"/>
        <end position="111"/>
    </location>
</feature>
<evidence type="ECO:0000256" key="1">
    <source>
        <dbReference type="SAM" id="Phobius"/>
    </source>
</evidence>